<evidence type="ECO:0000256" key="1">
    <source>
        <dbReference type="ARBA" id="ARBA00010617"/>
    </source>
</evidence>
<dbReference type="InterPro" id="IPR002401">
    <property type="entry name" value="Cyt_P450_E_grp-I"/>
</dbReference>
<comment type="caution">
    <text evidence="12">The sequence shown here is derived from an EMBL/GenBank/DDBJ whole genome shotgun (WGS) entry which is preliminary data.</text>
</comment>
<proteinExistence type="inferred from homology"/>
<sequence length="516" mass="58793">MCISFIPRALSVKIQKSLLHHMSIIKICHKYIATNLVSTLCTYIHTLFFLLLLLLIPLKWLSSISQTQKNLPPSPTKLPIIGNLHQLGSSLHRSFQALSQKHGPIILIHLGSAPLLVVSSAEGAREIMKTHDLVFSNRPKLGIPDKLTYGSKDIGFAPYGEHWRQVALGRTFSDLKLKDLLGRLQFLLGVVSVGTYIPWLSWVDWLRGLEGKTNKLAKEIDELFDGIIEDHVNKNKMVDDGGNDQSQDLIDILLDFQRENTTNFIFDRDTIKAVILFYNHFDSVVGCQKFAQRKNDHDSQYTIPDFHTELQIEKEASELYTQYIFFDVQTEIYASVISCMSCTCKRFESYGLLCRHIFYVIRLSKVKTFPRKYVLRRWLQDSLPPASVIQASGDTPDMILREIFRSVEYCVNRYANEPELLQKFRDHQVQLMAKADADVPIPKKTNNEIELLQFLAKCNAVRAQIAAKKASDKAAVREMRQKERLVAKKARLAEKNASVLAAKKARMAEKNACVVS</sequence>
<dbReference type="Pfam" id="PF04434">
    <property type="entry name" value="SWIM"/>
    <property type="match status" value="1"/>
</dbReference>
<feature type="transmembrane region" description="Helical" evidence="10">
    <location>
        <begin position="43"/>
        <end position="61"/>
    </location>
</feature>
<keyword evidence="13" id="KW-1185">Reference proteome</keyword>
<dbReference type="GO" id="GO:0051762">
    <property type="term" value="P:sesquiterpene biosynthetic process"/>
    <property type="evidence" value="ECO:0007669"/>
    <property type="project" value="UniProtKB-ARBA"/>
</dbReference>
<evidence type="ECO:0000256" key="6">
    <source>
        <dbReference type="ARBA" id="ARBA00023002"/>
    </source>
</evidence>
<keyword evidence="5" id="KW-0862">Zinc</keyword>
<dbReference type="GO" id="GO:0008270">
    <property type="term" value="F:zinc ion binding"/>
    <property type="evidence" value="ECO:0007669"/>
    <property type="project" value="UniProtKB-KW"/>
</dbReference>
<dbReference type="Gene3D" id="1.10.630.10">
    <property type="entry name" value="Cytochrome P450"/>
    <property type="match status" value="2"/>
</dbReference>
<dbReference type="SUPFAM" id="SSF48264">
    <property type="entry name" value="Cytochrome P450"/>
    <property type="match status" value="1"/>
</dbReference>
<evidence type="ECO:0000313" key="13">
    <source>
        <dbReference type="Proteomes" id="UP000245207"/>
    </source>
</evidence>
<dbReference type="GO" id="GO:0004497">
    <property type="term" value="F:monooxygenase activity"/>
    <property type="evidence" value="ECO:0007669"/>
    <property type="project" value="UniProtKB-KW"/>
</dbReference>
<dbReference type="InterPro" id="IPR007527">
    <property type="entry name" value="Znf_SWIM"/>
</dbReference>
<evidence type="ECO:0000259" key="11">
    <source>
        <dbReference type="PROSITE" id="PS50966"/>
    </source>
</evidence>
<keyword evidence="8" id="KW-0503">Monooxygenase</keyword>
<dbReference type="Pfam" id="PF00067">
    <property type="entry name" value="p450"/>
    <property type="match status" value="1"/>
</dbReference>
<dbReference type="GO" id="GO:0016705">
    <property type="term" value="F:oxidoreductase activity, acting on paired donors, with incorporation or reduction of molecular oxygen"/>
    <property type="evidence" value="ECO:0007669"/>
    <property type="project" value="InterPro"/>
</dbReference>
<evidence type="ECO:0000256" key="8">
    <source>
        <dbReference type="ARBA" id="ARBA00023033"/>
    </source>
</evidence>
<dbReference type="Proteomes" id="UP000245207">
    <property type="component" value="Unassembled WGS sequence"/>
</dbReference>
<reference evidence="12 13" key="1">
    <citation type="journal article" date="2018" name="Mol. Plant">
        <title>The genome of Artemisia annua provides insight into the evolution of Asteraceae family and artemisinin biosynthesis.</title>
        <authorList>
            <person name="Shen Q."/>
            <person name="Zhang L."/>
            <person name="Liao Z."/>
            <person name="Wang S."/>
            <person name="Yan T."/>
            <person name="Shi P."/>
            <person name="Liu M."/>
            <person name="Fu X."/>
            <person name="Pan Q."/>
            <person name="Wang Y."/>
            <person name="Lv Z."/>
            <person name="Lu X."/>
            <person name="Zhang F."/>
            <person name="Jiang W."/>
            <person name="Ma Y."/>
            <person name="Chen M."/>
            <person name="Hao X."/>
            <person name="Li L."/>
            <person name="Tang Y."/>
            <person name="Lv G."/>
            <person name="Zhou Y."/>
            <person name="Sun X."/>
            <person name="Brodelius P.E."/>
            <person name="Rose J.K.C."/>
            <person name="Tang K."/>
        </authorList>
    </citation>
    <scope>NUCLEOTIDE SEQUENCE [LARGE SCALE GENOMIC DNA]</scope>
    <source>
        <strain evidence="13">cv. Huhao1</strain>
        <tissue evidence="12">Leaf</tissue>
    </source>
</reference>
<keyword evidence="10" id="KW-1133">Transmembrane helix</keyword>
<keyword evidence="6" id="KW-0560">Oxidoreductase</keyword>
<keyword evidence="3" id="KW-0479">Metal-binding</keyword>
<dbReference type="GO" id="GO:0005506">
    <property type="term" value="F:iron ion binding"/>
    <property type="evidence" value="ECO:0007669"/>
    <property type="project" value="InterPro"/>
</dbReference>
<dbReference type="EMBL" id="PKPP01011593">
    <property type="protein sequence ID" value="PWA43867.1"/>
    <property type="molecule type" value="Genomic_DNA"/>
</dbReference>
<evidence type="ECO:0000256" key="10">
    <source>
        <dbReference type="SAM" id="Phobius"/>
    </source>
</evidence>
<evidence type="ECO:0000313" key="12">
    <source>
        <dbReference type="EMBL" id="PWA43867.1"/>
    </source>
</evidence>
<dbReference type="PANTHER" id="PTHR47955:SF15">
    <property type="entry name" value="CYTOCHROME P450 71A2-LIKE"/>
    <property type="match status" value="1"/>
</dbReference>
<dbReference type="InterPro" id="IPR006564">
    <property type="entry name" value="Znf_PMZ"/>
</dbReference>
<evidence type="ECO:0000256" key="3">
    <source>
        <dbReference type="ARBA" id="ARBA00022723"/>
    </source>
</evidence>
<keyword evidence="7" id="KW-0408">Iron</keyword>
<dbReference type="AlphaFoldDB" id="A0A2U1L4E8"/>
<dbReference type="InterPro" id="IPR001128">
    <property type="entry name" value="Cyt_P450"/>
</dbReference>
<dbReference type="SMART" id="SM00575">
    <property type="entry name" value="ZnF_PMZ"/>
    <property type="match status" value="1"/>
</dbReference>
<gene>
    <name evidence="12" type="ORF">CTI12_AA420470</name>
</gene>
<dbReference type="InterPro" id="IPR036396">
    <property type="entry name" value="Cyt_P450_sf"/>
</dbReference>
<keyword evidence="2" id="KW-0349">Heme</keyword>
<name>A0A2U1L4E8_ARTAN</name>
<feature type="domain" description="SWIM-type" evidence="11">
    <location>
        <begin position="326"/>
        <end position="365"/>
    </location>
</feature>
<evidence type="ECO:0000256" key="2">
    <source>
        <dbReference type="ARBA" id="ARBA00022617"/>
    </source>
</evidence>
<dbReference type="PRINTS" id="PR00463">
    <property type="entry name" value="EP450I"/>
</dbReference>
<evidence type="ECO:0000256" key="9">
    <source>
        <dbReference type="PROSITE-ProRule" id="PRU00325"/>
    </source>
</evidence>
<keyword evidence="10" id="KW-0812">Transmembrane</keyword>
<dbReference type="OrthoDB" id="1470350at2759"/>
<keyword evidence="10" id="KW-0472">Membrane</keyword>
<evidence type="ECO:0000256" key="7">
    <source>
        <dbReference type="ARBA" id="ARBA00023004"/>
    </source>
</evidence>
<keyword evidence="4 9" id="KW-0863">Zinc-finger</keyword>
<evidence type="ECO:0000256" key="5">
    <source>
        <dbReference type="ARBA" id="ARBA00022833"/>
    </source>
</evidence>
<accession>A0A2U1L4E8</accession>
<comment type="similarity">
    <text evidence="1">Belongs to the cytochrome P450 family.</text>
</comment>
<dbReference type="PROSITE" id="PS50966">
    <property type="entry name" value="ZF_SWIM"/>
    <property type="match status" value="1"/>
</dbReference>
<protein>
    <submittedName>
        <fullName evidence="12">Cytochrome P450</fullName>
    </submittedName>
</protein>
<dbReference type="SMR" id="A0A2U1L4E8"/>
<organism evidence="12 13">
    <name type="scientific">Artemisia annua</name>
    <name type="common">Sweet wormwood</name>
    <dbReference type="NCBI Taxonomy" id="35608"/>
    <lineage>
        <taxon>Eukaryota</taxon>
        <taxon>Viridiplantae</taxon>
        <taxon>Streptophyta</taxon>
        <taxon>Embryophyta</taxon>
        <taxon>Tracheophyta</taxon>
        <taxon>Spermatophyta</taxon>
        <taxon>Magnoliopsida</taxon>
        <taxon>eudicotyledons</taxon>
        <taxon>Gunneridae</taxon>
        <taxon>Pentapetalae</taxon>
        <taxon>asterids</taxon>
        <taxon>campanulids</taxon>
        <taxon>Asterales</taxon>
        <taxon>Asteraceae</taxon>
        <taxon>Asteroideae</taxon>
        <taxon>Anthemideae</taxon>
        <taxon>Artemisiinae</taxon>
        <taxon>Artemisia</taxon>
    </lineage>
</organism>
<dbReference type="GO" id="GO:0020037">
    <property type="term" value="F:heme binding"/>
    <property type="evidence" value="ECO:0007669"/>
    <property type="project" value="InterPro"/>
</dbReference>
<dbReference type="PANTHER" id="PTHR47955">
    <property type="entry name" value="CYTOCHROME P450 FAMILY 71 PROTEIN"/>
    <property type="match status" value="1"/>
</dbReference>
<evidence type="ECO:0000256" key="4">
    <source>
        <dbReference type="ARBA" id="ARBA00022771"/>
    </source>
</evidence>